<dbReference type="EMBL" id="BPVZ01000183">
    <property type="protein sequence ID" value="GKV44579.1"/>
    <property type="molecule type" value="Genomic_DNA"/>
</dbReference>
<proteinExistence type="inferred from homology"/>
<comment type="similarity">
    <text evidence="2 8">Belongs to the EMP24/GP25L family.</text>
</comment>
<feature type="signal peptide" evidence="9">
    <location>
        <begin position="1"/>
        <end position="23"/>
    </location>
</feature>
<dbReference type="PANTHER" id="PTHR22811">
    <property type="entry name" value="TRANSMEMBRANE EMP24 DOMAIN-CONTAINING PROTEIN"/>
    <property type="match status" value="1"/>
</dbReference>
<keyword evidence="5" id="KW-1133">Transmembrane helix</keyword>
<evidence type="ECO:0000256" key="4">
    <source>
        <dbReference type="ARBA" id="ARBA00022729"/>
    </source>
</evidence>
<evidence type="ECO:0000313" key="11">
    <source>
        <dbReference type="EMBL" id="GKV44579.1"/>
    </source>
</evidence>
<keyword evidence="6" id="KW-0175">Coiled coil</keyword>
<protein>
    <recommendedName>
        <fullName evidence="10">GOLD domain-containing protein</fullName>
    </recommendedName>
</protein>
<evidence type="ECO:0000256" key="5">
    <source>
        <dbReference type="ARBA" id="ARBA00022989"/>
    </source>
</evidence>
<dbReference type="InterPro" id="IPR009038">
    <property type="entry name" value="GOLD_dom"/>
</dbReference>
<evidence type="ECO:0000256" key="6">
    <source>
        <dbReference type="ARBA" id="ARBA00023054"/>
    </source>
</evidence>
<dbReference type="GO" id="GO:0016020">
    <property type="term" value="C:membrane"/>
    <property type="evidence" value="ECO:0007669"/>
    <property type="project" value="UniProtKB-SubCell"/>
</dbReference>
<evidence type="ECO:0000256" key="2">
    <source>
        <dbReference type="ARBA" id="ARBA00007104"/>
    </source>
</evidence>
<evidence type="ECO:0000313" key="12">
    <source>
        <dbReference type="Proteomes" id="UP001054252"/>
    </source>
</evidence>
<feature type="chain" id="PRO_5043641214" description="GOLD domain-containing protein" evidence="9">
    <location>
        <begin position="24"/>
        <end position="141"/>
    </location>
</feature>
<gene>
    <name evidence="11" type="ORF">SLEP1_g51743</name>
</gene>
<evidence type="ECO:0000256" key="3">
    <source>
        <dbReference type="ARBA" id="ARBA00022692"/>
    </source>
</evidence>
<keyword evidence="12" id="KW-1185">Reference proteome</keyword>
<evidence type="ECO:0000259" key="10">
    <source>
        <dbReference type="PROSITE" id="PS50866"/>
    </source>
</evidence>
<dbReference type="InterPro" id="IPR015720">
    <property type="entry name" value="Emp24-like"/>
</dbReference>
<dbReference type="Pfam" id="PF01105">
    <property type="entry name" value="EMP24_GP25L"/>
    <property type="match status" value="1"/>
</dbReference>
<reference evidence="11 12" key="1">
    <citation type="journal article" date="2021" name="Commun. Biol.">
        <title>The genome of Shorea leprosula (Dipterocarpaceae) highlights the ecological relevance of drought in aseasonal tropical rainforests.</title>
        <authorList>
            <person name="Ng K.K.S."/>
            <person name="Kobayashi M.J."/>
            <person name="Fawcett J.A."/>
            <person name="Hatakeyama M."/>
            <person name="Paape T."/>
            <person name="Ng C.H."/>
            <person name="Ang C.C."/>
            <person name="Tnah L.H."/>
            <person name="Lee C.T."/>
            <person name="Nishiyama T."/>
            <person name="Sese J."/>
            <person name="O'Brien M.J."/>
            <person name="Copetti D."/>
            <person name="Mohd Noor M.I."/>
            <person name="Ong R.C."/>
            <person name="Putra M."/>
            <person name="Sireger I.Z."/>
            <person name="Indrioko S."/>
            <person name="Kosugi Y."/>
            <person name="Izuno A."/>
            <person name="Isagi Y."/>
            <person name="Lee S.L."/>
            <person name="Shimizu K.K."/>
        </authorList>
    </citation>
    <scope>NUCLEOTIDE SEQUENCE [LARGE SCALE GENOMIC DNA]</scope>
    <source>
        <strain evidence="11">214</strain>
    </source>
</reference>
<comment type="subcellular location">
    <subcellularLocation>
        <location evidence="1 8">Membrane</location>
        <topology evidence="1 8">Single-pass type I membrane protein</topology>
    </subcellularLocation>
</comment>
<feature type="domain" description="GOLD" evidence="10">
    <location>
        <begin position="31"/>
        <end position="118"/>
    </location>
</feature>
<keyword evidence="3 8" id="KW-0812">Transmembrane</keyword>
<accession>A0AAV5M5Q7</accession>
<comment type="caution">
    <text evidence="11">The sequence shown here is derived from an EMBL/GenBank/DDBJ whole genome shotgun (WGS) entry which is preliminary data.</text>
</comment>
<name>A0AAV5M5Q7_9ROSI</name>
<evidence type="ECO:0000256" key="9">
    <source>
        <dbReference type="SAM" id="SignalP"/>
    </source>
</evidence>
<organism evidence="11 12">
    <name type="scientific">Rubroshorea leprosula</name>
    <dbReference type="NCBI Taxonomy" id="152421"/>
    <lineage>
        <taxon>Eukaryota</taxon>
        <taxon>Viridiplantae</taxon>
        <taxon>Streptophyta</taxon>
        <taxon>Embryophyta</taxon>
        <taxon>Tracheophyta</taxon>
        <taxon>Spermatophyta</taxon>
        <taxon>Magnoliopsida</taxon>
        <taxon>eudicotyledons</taxon>
        <taxon>Gunneridae</taxon>
        <taxon>Pentapetalae</taxon>
        <taxon>rosids</taxon>
        <taxon>malvids</taxon>
        <taxon>Malvales</taxon>
        <taxon>Dipterocarpaceae</taxon>
        <taxon>Rubroshorea</taxon>
    </lineage>
</organism>
<sequence length="141" mass="15611">MGSAAVVLALILALLPNVKPVLAIRIFMQSEECLSYDVKYIGDTLLVSFVVVKYESSWQKDQQVVDLVVKRPSGEQIIDFRDRVSEKFEFVSHEKGPHCLCFINKSSYYETIDFETARATAETAAAAAAAADELVSGDEKD</sequence>
<dbReference type="AlphaFoldDB" id="A0AAV5M5Q7"/>
<keyword evidence="7" id="KW-0472">Membrane</keyword>
<dbReference type="PROSITE" id="PS50866">
    <property type="entry name" value="GOLD"/>
    <property type="match status" value="1"/>
</dbReference>
<dbReference type="Proteomes" id="UP001054252">
    <property type="component" value="Unassembled WGS sequence"/>
</dbReference>
<evidence type="ECO:0000256" key="7">
    <source>
        <dbReference type="ARBA" id="ARBA00023136"/>
    </source>
</evidence>
<evidence type="ECO:0000256" key="1">
    <source>
        <dbReference type="ARBA" id="ARBA00004479"/>
    </source>
</evidence>
<evidence type="ECO:0000256" key="8">
    <source>
        <dbReference type="RuleBase" id="RU003827"/>
    </source>
</evidence>
<keyword evidence="4 9" id="KW-0732">Signal</keyword>